<accession>A0AAV4V4Y4</accession>
<dbReference type="AlphaFoldDB" id="A0AAV4V4Y4"/>
<dbReference type="EMBL" id="BPLQ01012409">
    <property type="protein sequence ID" value="GIY65305.1"/>
    <property type="molecule type" value="Genomic_DNA"/>
</dbReference>
<evidence type="ECO:0000256" key="1">
    <source>
        <dbReference type="SAM" id="MobiDB-lite"/>
    </source>
</evidence>
<name>A0AAV4V4Y4_9ARAC</name>
<evidence type="ECO:0000313" key="2">
    <source>
        <dbReference type="EMBL" id="GIY65305.1"/>
    </source>
</evidence>
<protein>
    <submittedName>
        <fullName evidence="2">Uncharacterized protein</fullName>
    </submittedName>
</protein>
<feature type="region of interest" description="Disordered" evidence="1">
    <location>
        <begin position="154"/>
        <end position="178"/>
    </location>
</feature>
<reference evidence="2 3" key="1">
    <citation type="submission" date="2021-06" db="EMBL/GenBank/DDBJ databases">
        <title>Caerostris darwini draft genome.</title>
        <authorList>
            <person name="Kono N."/>
            <person name="Arakawa K."/>
        </authorList>
    </citation>
    <scope>NUCLEOTIDE SEQUENCE [LARGE SCALE GENOMIC DNA]</scope>
</reference>
<keyword evidence="3" id="KW-1185">Reference proteome</keyword>
<dbReference type="InterPro" id="IPR036388">
    <property type="entry name" value="WH-like_DNA-bd_sf"/>
</dbReference>
<dbReference type="Proteomes" id="UP001054837">
    <property type="component" value="Unassembled WGS sequence"/>
</dbReference>
<organism evidence="2 3">
    <name type="scientific">Caerostris darwini</name>
    <dbReference type="NCBI Taxonomy" id="1538125"/>
    <lineage>
        <taxon>Eukaryota</taxon>
        <taxon>Metazoa</taxon>
        <taxon>Ecdysozoa</taxon>
        <taxon>Arthropoda</taxon>
        <taxon>Chelicerata</taxon>
        <taxon>Arachnida</taxon>
        <taxon>Araneae</taxon>
        <taxon>Araneomorphae</taxon>
        <taxon>Entelegynae</taxon>
        <taxon>Araneoidea</taxon>
        <taxon>Araneidae</taxon>
        <taxon>Caerostris</taxon>
    </lineage>
</organism>
<evidence type="ECO:0000313" key="3">
    <source>
        <dbReference type="Proteomes" id="UP001054837"/>
    </source>
</evidence>
<comment type="caution">
    <text evidence="2">The sequence shown here is derived from an EMBL/GenBank/DDBJ whole genome shotgun (WGS) entry which is preliminary data.</text>
</comment>
<proteinExistence type="predicted"/>
<sequence length="414" mass="47979">MALNDNKRKSRDDGLGVFFCGFGKYLWKISKEELIKMGRKGPKLVPFLLDGLKTKKYRNLMFENSSRLIFSLCLPHKTNKLDKRDEYIFKDWYQKNNKKYSFSKHYTVARQAMTASLRKSDYVEKILIGDSKMTYRILTSNEVKEKKQIKQDFKKWKKGNQSESDASSGYGSDMDSPNNAVYNINENNEVLHAIKHDHDFYLSPIGRLPCDENVLQQNDLKIELVDMEGKSIVDCGVNSDIFITNHTYMECSYENAEDMDCSYENAEVLAGHEKFVACKSEDIETNVNLLDEVQNQHDIVSLDDLMKIPLNDFLKSVKPVDFDLHELFPDENIKEFSKKPQNRFICKKLDYLGDTPILFCEYLDSGVFTVETSGELKIIFDEAMLKQIQNLNLKMKDYKTVNGHLLVILEPDTE</sequence>
<dbReference type="Gene3D" id="1.10.10.10">
    <property type="entry name" value="Winged helix-like DNA-binding domain superfamily/Winged helix DNA-binding domain"/>
    <property type="match status" value="1"/>
</dbReference>
<gene>
    <name evidence="2" type="primary">AVEN_216815_1</name>
    <name evidence="2" type="ORF">CDAR_104941</name>
</gene>
<feature type="compositionally biased region" description="Polar residues" evidence="1">
    <location>
        <begin position="159"/>
        <end position="170"/>
    </location>
</feature>